<dbReference type="Gene3D" id="1.10.8.10">
    <property type="entry name" value="DNA helicase RuvA subunit, C-terminal domain"/>
    <property type="match status" value="1"/>
</dbReference>
<dbReference type="PROSITE" id="PS00092">
    <property type="entry name" value="N6_MTASE"/>
    <property type="match status" value="1"/>
</dbReference>
<organism evidence="8 9">
    <name type="scientific">Lacimicrobium alkaliphilum</name>
    <dbReference type="NCBI Taxonomy" id="1526571"/>
    <lineage>
        <taxon>Bacteria</taxon>
        <taxon>Pseudomonadati</taxon>
        <taxon>Pseudomonadota</taxon>
        <taxon>Gammaproteobacteria</taxon>
        <taxon>Alteromonadales</taxon>
        <taxon>Alteromonadaceae</taxon>
        <taxon>Lacimicrobium</taxon>
    </lineage>
</organism>
<dbReference type="InterPro" id="IPR007848">
    <property type="entry name" value="Small_mtfrase_dom"/>
</dbReference>
<keyword evidence="1 5" id="KW-0489">Methyltransferase</keyword>
<dbReference type="SUPFAM" id="SSF53335">
    <property type="entry name" value="S-adenosyl-L-methionine-dependent methyltransferases"/>
    <property type="match status" value="1"/>
</dbReference>
<dbReference type="HAMAP" id="MF_02126">
    <property type="entry name" value="RF_methyltr_PrmC"/>
    <property type="match status" value="1"/>
</dbReference>
<keyword evidence="9" id="KW-1185">Reference proteome</keyword>
<evidence type="ECO:0000256" key="3">
    <source>
        <dbReference type="ARBA" id="ARBA00022691"/>
    </source>
</evidence>
<dbReference type="CDD" id="cd02440">
    <property type="entry name" value="AdoMet_MTases"/>
    <property type="match status" value="1"/>
</dbReference>
<proteinExistence type="inferred from homology"/>
<accession>A0ABQ1RAW2</accession>
<keyword evidence="3 5" id="KW-0949">S-adenosyl-L-methionine</keyword>
<gene>
    <name evidence="5 8" type="primary">prmC</name>
    <name evidence="8" type="ORF">GCM10011357_18630</name>
</gene>
<evidence type="ECO:0000259" key="6">
    <source>
        <dbReference type="Pfam" id="PF05175"/>
    </source>
</evidence>
<feature type="binding site" evidence="5">
    <location>
        <position position="154"/>
    </location>
    <ligand>
        <name>S-adenosyl-L-methionine</name>
        <dbReference type="ChEBI" id="CHEBI:59789"/>
    </ligand>
</feature>
<evidence type="ECO:0000256" key="2">
    <source>
        <dbReference type="ARBA" id="ARBA00022679"/>
    </source>
</evidence>
<evidence type="ECO:0000259" key="7">
    <source>
        <dbReference type="Pfam" id="PF17827"/>
    </source>
</evidence>
<evidence type="ECO:0000313" key="8">
    <source>
        <dbReference type="EMBL" id="GGD63607.1"/>
    </source>
</evidence>
<keyword evidence="2 5" id="KW-0808">Transferase</keyword>
<dbReference type="Pfam" id="PF05175">
    <property type="entry name" value="MTS"/>
    <property type="match status" value="1"/>
</dbReference>
<dbReference type="PANTHER" id="PTHR18895:SF74">
    <property type="entry name" value="MTRF1L RELEASE FACTOR GLUTAMINE METHYLTRANSFERASE"/>
    <property type="match status" value="1"/>
</dbReference>
<name>A0ABQ1RAW2_9ALTE</name>
<comment type="similarity">
    <text evidence="5">Belongs to the protein N5-glutamine methyltransferase family. PrmC subfamily.</text>
</comment>
<feature type="binding site" evidence="5">
    <location>
        <position position="182"/>
    </location>
    <ligand>
        <name>S-adenosyl-L-methionine</name>
        <dbReference type="ChEBI" id="CHEBI:59789"/>
    </ligand>
</feature>
<dbReference type="NCBIfam" id="TIGR03534">
    <property type="entry name" value="RF_mod_PrmC"/>
    <property type="match status" value="1"/>
</dbReference>
<dbReference type="InterPro" id="IPR019874">
    <property type="entry name" value="RF_methyltr_PrmC"/>
</dbReference>
<evidence type="ECO:0000256" key="5">
    <source>
        <dbReference type="HAMAP-Rule" id="MF_02126"/>
    </source>
</evidence>
<comment type="function">
    <text evidence="5">Methylates the class 1 translation termination release factors RF1/PrfA and RF2/PrfB on the glutamine residue of the universally conserved GGQ motif.</text>
</comment>
<dbReference type="InterPro" id="IPR004556">
    <property type="entry name" value="HemK-like"/>
</dbReference>
<evidence type="ECO:0000256" key="1">
    <source>
        <dbReference type="ARBA" id="ARBA00022603"/>
    </source>
</evidence>
<feature type="domain" description="Release factor glutamine methyltransferase N-terminal" evidence="7">
    <location>
        <begin position="16"/>
        <end position="87"/>
    </location>
</feature>
<dbReference type="Gene3D" id="3.40.50.150">
    <property type="entry name" value="Vaccinia Virus protein VP39"/>
    <property type="match status" value="1"/>
</dbReference>
<feature type="binding site" evidence="5">
    <location>
        <position position="197"/>
    </location>
    <ligand>
        <name>S-adenosyl-L-methionine</name>
        <dbReference type="ChEBI" id="CHEBI:59789"/>
    </ligand>
</feature>
<dbReference type="InterPro" id="IPR029063">
    <property type="entry name" value="SAM-dependent_MTases_sf"/>
</dbReference>
<dbReference type="PANTHER" id="PTHR18895">
    <property type="entry name" value="HEMK METHYLTRANSFERASE"/>
    <property type="match status" value="1"/>
</dbReference>
<dbReference type="InterPro" id="IPR040758">
    <property type="entry name" value="PrmC_N"/>
</dbReference>
<feature type="domain" description="Methyltransferase small" evidence="6">
    <location>
        <begin position="126"/>
        <end position="202"/>
    </location>
</feature>
<dbReference type="EC" id="2.1.1.297" evidence="5"/>
<dbReference type="InterPro" id="IPR050320">
    <property type="entry name" value="N5-glutamine_MTase"/>
</dbReference>
<dbReference type="InterPro" id="IPR002052">
    <property type="entry name" value="DNA_methylase_N6_adenine_CS"/>
</dbReference>
<comment type="catalytic activity">
    <reaction evidence="4 5">
        <text>L-glutaminyl-[peptide chain release factor] + S-adenosyl-L-methionine = N(5)-methyl-L-glutaminyl-[peptide chain release factor] + S-adenosyl-L-homocysteine + H(+)</text>
        <dbReference type="Rhea" id="RHEA:42896"/>
        <dbReference type="Rhea" id="RHEA-COMP:10271"/>
        <dbReference type="Rhea" id="RHEA-COMP:10272"/>
        <dbReference type="ChEBI" id="CHEBI:15378"/>
        <dbReference type="ChEBI" id="CHEBI:30011"/>
        <dbReference type="ChEBI" id="CHEBI:57856"/>
        <dbReference type="ChEBI" id="CHEBI:59789"/>
        <dbReference type="ChEBI" id="CHEBI:61891"/>
        <dbReference type="EC" id="2.1.1.297"/>
    </reaction>
</comment>
<dbReference type="EMBL" id="BMGJ01000006">
    <property type="protein sequence ID" value="GGD63607.1"/>
    <property type="molecule type" value="Genomic_DNA"/>
</dbReference>
<feature type="binding site" evidence="5">
    <location>
        <begin position="197"/>
        <end position="200"/>
    </location>
    <ligand>
        <name>substrate</name>
    </ligand>
</feature>
<dbReference type="Proteomes" id="UP000614272">
    <property type="component" value="Unassembled WGS sequence"/>
</dbReference>
<protein>
    <recommendedName>
        <fullName evidence="5">Release factor glutamine methyltransferase</fullName>
        <shortName evidence="5">RF MTase</shortName>
        <ecNumber evidence="5">2.1.1.297</ecNumber>
    </recommendedName>
    <alternativeName>
        <fullName evidence="5">N5-glutamine methyltransferase PrmC</fullName>
    </alternativeName>
    <alternativeName>
        <fullName evidence="5">Protein-(glutamine-N5) MTase PrmC</fullName>
    </alternativeName>
    <alternativeName>
        <fullName evidence="5">Protein-glutamine N-methyltransferase PrmC</fullName>
    </alternativeName>
</protein>
<evidence type="ECO:0000313" key="9">
    <source>
        <dbReference type="Proteomes" id="UP000614272"/>
    </source>
</evidence>
<dbReference type="GO" id="GO:0008168">
    <property type="term" value="F:methyltransferase activity"/>
    <property type="evidence" value="ECO:0007669"/>
    <property type="project" value="UniProtKB-KW"/>
</dbReference>
<comment type="caution">
    <text evidence="8">The sequence shown here is derived from an EMBL/GenBank/DDBJ whole genome shotgun (WGS) entry which is preliminary data.</text>
</comment>
<reference evidence="9" key="1">
    <citation type="journal article" date="2019" name="Int. J. Syst. Evol. Microbiol.">
        <title>The Global Catalogue of Microorganisms (GCM) 10K type strain sequencing project: providing services to taxonomists for standard genome sequencing and annotation.</title>
        <authorList>
            <consortium name="The Broad Institute Genomics Platform"/>
            <consortium name="The Broad Institute Genome Sequencing Center for Infectious Disease"/>
            <person name="Wu L."/>
            <person name="Ma J."/>
        </authorList>
    </citation>
    <scope>NUCLEOTIDE SEQUENCE [LARGE SCALE GENOMIC DNA]</scope>
    <source>
        <strain evidence="9">CGMCC 1.12923</strain>
    </source>
</reference>
<dbReference type="Pfam" id="PF17827">
    <property type="entry name" value="PrmC_N"/>
    <property type="match status" value="1"/>
</dbReference>
<dbReference type="GO" id="GO:0032259">
    <property type="term" value="P:methylation"/>
    <property type="evidence" value="ECO:0007669"/>
    <property type="project" value="UniProtKB-KW"/>
</dbReference>
<sequence length="293" mass="32772">MPHYLMTAEIPTLASALSWAKKVLQLSQPNDADATIDSKALLSHCLQKPAVYLHTWPERTLSKQQWQAYQQLIEQRKQGVPVAHLTGERGFWSLSLQVSPKTLIPRADTEVLVEKALSLFYDSPLDVLDLGTGTGAIALALASERPHWQLTATDFDADIVELARVNARRNNIANVHIMQSDWFAQLEGHHFSLIVSNPPYVEPDSPFLEQGDVRFEPLSALVAEQQGMAALEHIIAHAGKYLLDAGWLVLEHGFQQAQQVRDALLLHGFTEVGSERDYAGLERITFGKWLKKK</sequence>
<dbReference type="NCBIfam" id="TIGR00536">
    <property type="entry name" value="hemK_fam"/>
    <property type="match status" value="1"/>
</dbReference>
<evidence type="ECO:0000256" key="4">
    <source>
        <dbReference type="ARBA" id="ARBA00048391"/>
    </source>
</evidence>
<feature type="binding site" evidence="5">
    <location>
        <begin position="131"/>
        <end position="135"/>
    </location>
    <ligand>
        <name>S-adenosyl-L-methionine</name>
        <dbReference type="ChEBI" id="CHEBI:59789"/>
    </ligand>
</feature>